<dbReference type="EMBL" id="LT635761">
    <property type="protein sequence ID" value="SGZ57214.1"/>
    <property type="molecule type" value="Genomic_DNA"/>
</dbReference>
<keyword evidence="4" id="KW-0779">Telomere</keyword>
<evidence type="ECO:0000313" key="10">
    <source>
        <dbReference type="EMBL" id="SGZ57214.1"/>
    </source>
</evidence>
<feature type="domain" description="Shelterin complex subunit TPP1/Est3" evidence="9">
    <location>
        <begin position="8"/>
        <end position="162"/>
    </location>
</feature>
<evidence type="ECO:0000259" key="9">
    <source>
        <dbReference type="Pfam" id="PF10341"/>
    </source>
</evidence>
<evidence type="ECO:0000256" key="8">
    <source>
        <dbReference type="ARBA" id="ARBA00024878"/>
    </source>
</evidence>
<dbReference type="GO" id="GO:0007004">
    <property type="term" value="P:telomere maintenance via telomerase"/>
    <property type="evidence" value="ECO:0007669"/>
    <property type="project" value="InterPro"/>
</dbReference>
<dbReference type="STRING" id="45354.A0A1L0DY32"/>
<dbReference type="OrthoDB" id="4083059at2759"/>
<dbReference type="GO" id="GO:0042162">
    <property type="term" value="F:telomeric DNA binding"/>
    <property type="evidence" value="ECO:0007669"/>
    <property type="project" value="InterPro"/>
</dbReference>
<proteinExistence type="inferred from homology"/>
<evidence type="ECO:0000256" key="3">
    <source>
        <dbReference type="ARBA" id="ARBA00022454"/>
    </source>
</evidence>
<protein>
    <recommendedName>
        <fullName evidence="7">Telomere replication protein EST3</fullName>
    </recommendedName>
</protein>
<dbReference type="InterPro" id="IPR019437">
    <property type="entry name" value="TPP1/Est3"/>
</dbReference>
<name>A0A1L0DY32_9ASCO</name>
<evidence type="ECO:0000256" key="6">
    <source>
        <dbReference type="ARBA" id="ARBA00023777"/>
    </source>
</evidence>
<organism evidence="10 11">
    <name type="scientific">Sungouiella intermedia</name>
    <dbReference type="NCBI Taxonomy" id="45354"/>
    <lineage>
        <taxon>Eukaryota</taxon>
        <taxon>Fungi</taxon>
        <taxon>Dikarya</taxon>
        <taxon>Ascomycota</taxon>
        <taxon>Saccharomycotina</taxon>
        <taxon>Pichiomycetes</taxon>
        <taxon>Metschnikowiaceae</taxon>
        <taxon>Sungouiella</taxon>
    </lineage>
</organism>
<evidence type="ECO:0000256" key="2">
    <source>
        <dbReference type="ARBA" id="ARBA00004574"/>
    </source>
</evidence>
<dbReference type="GO" id="GO:0005697">
    <property type="term" value="C:telomerase holoenzyme complex"/>
    <property type="evidence" value="ECO:0007669"/>
    <property type="project" value="InterPro"/>
</dbReference>
<dbReference type="GO" id="GO:0000781">
    <property type="term" value="C:chromosome, telomeric region"/>
    <property type="evidence" value="ECO:0007669"/>
    <property type="project" value="UniProtKB-SubCell"/>
</dbReference>
<dbReference type="Proteomes" id="UP000182334">
    <property type="component" value="Chromosome VI"/>
</dbReference>
<evidence type="ECO:0000256" key="7">
    <source>
        <dbReference type="ARBA" id="ARBA00023906"/>
    </source>
</evidence>
<evidence type="ECO:0000256" key="5">
    <source>
        <dbReference type="ARBA" id="ARBA00023242"/>
    </source>
</evidence>
<dbReference type="Pfam" id="PF10341">
    <property type="entry name" value="TPP1"/>
    <property type="match status" value="1"/>
</dbReference>
<keyword evidence="5" id="KW-0539">Nucleus</keyword>
<dbReference type="Gene3D" id="2.40.50.960">
    <property type="match status" value="1"/>
</dbReference>
<gene>
    <name evidence="10" type="ORF">SAMEA4029010_CIC11G00000004973</name>
</gene>
<comment type="subcellular location">
    <subcellularLocation>
        <location evidence="2">Chromosome</location>
        <location evidence="2">Telomere</location>
    </subcellularLocation>
    <subcellularLocation>
        <location evidence="1">Nucleus</location>
    </subcellularLocation>
</comment>
<keyword evidence="3" id="KW-0158">Chromosome</keyword>
<evidence type="ECO:0000256" key="4">
    <source>
        <dbReference type="ARBA" id="ARBA00022895"/>
    </source>
</evidence>
<evidence type="ECO:0000313" key="11">
    <source>
        <dbReference type="Proteomes" id="UP000182334"/>
    </source>
</evidence>
<comment type="function">
    <text evidence="8">Component of the telomerase complex involved in telomere replication. Stimulates RNA/DNA heteroduplex unwinding which favors the telomere replication by the telomerase.</text>
</comment>
<accession>A0A1L0DY32</accession>
<evidence type="ECO:0000256" key="1">
    <source>
        <dbReference type="ARBA" id="ARBA00004123"/>
    </source>
</evidence>
<sequence>MVYPIVLLSSWLVKTINDKVEDQQTYLNNIVAKGFINYQGPGKCNIDWTPILRVFKYTNTTAKKEICAILNESSHKILVLFTRECISNFESEYSQRLTSCPVHSLIIIRLANLRFATNSFLRDNFKGIKIELERGTEVVYLEILEIEVFYRTAMRVEARHENKLRFVYGAENYREKFNKENINNDGLKWSILAMNDGMISDEE</sequence>
<keyword evidence="11" id="KW-1185">Reference proteome</keyword>
<reference evidence="10 11" key="1">
    <citation type="submission" date="2016-10" db="EMBL/GenBank/DDBJ databases">
        <authorList>
            <person name="de Groot N.N."/>
        </authorList>
    </citation>
    <scope>NUCLEOTIDE SEQUENCE [LARGE SCALE GENOMIC DNA]</scope>
    <source>
        <strain evidence="10 11">CBS 141442</strain>
    </source>
</reference>
<dbReference type="AlphaFoldDB" id="A0A1L0DY32"/>
<comment type="similarity">
    <text evidence="6">Belongs to the EST3 family.</text>
</comment>